<organism evidence="2 3">
    <name type="scientific">Symbiodinium microadriaticum</name>
    <name type="common">Dinoflagellate</name>
    <name type="synonym">Zooxanthella microadriatica</name>
    <dbReference type="NCBI Taxonomy" id="2951"/>
    <lineage>
        <taxon>Eukaryota</taxon>
        <taxon>Sar</taxon>
        <taxon>Alveolata</taxon>
        <taxon>Dinophyceae</taxon>
        <taxon>Suessiales</taxon>
        <taxon>Symbiodiniaceae</taxon>
        <taxon>Symbiodinium</taxon>
    </lineage>
</organism>
<evidence type="ECO:0000313" key="3">
    <source>
        <dbReference type="Proteomes" id="UP000186817"/>
    </source>
</evidence>
<sequence>MKDSTCNRRCARSRKDARRRFLPVGLRVAPMAQTAPAALPRHYLSWMQATAETAISFGGGVCRQIEGSGKHHSDMCSIPPSNADDFQPWSGGATGSKAEVLPEWRGGTAFASNCTTLYGVFGDSGPEAEAVLDYLKEECLQRWEWTLSNNILLTRFMKGQVKVAYDPRPMNHRNADDFQPWSGGATGSKAEVLPEWRGGTAFASNSTTLYGVFGDSGPEAEAVLDYLKEECLQRWEWTLSNNILLTRSTKYIQKDICAKCIPGQREAMQTTSSHGREEPQAPRPKSFPNGGEETEGTAFASNRTTLYGVFGDSGPEAEAVLDYLKEECLQRWEWTLSNNILLTRFMKGQVKVAYDPRPMNHRLQSGGTESYHTSDGSEDGCPITLGTLLDGQQSRVKPDKKQREAVRSMGEHELLDMLLTQLSLRAKEANHFETLFPVLQLIHQRLLVSTPDSGSPRLAGAMKRNMEKIMSKMRCSKLISFVQTNPSVDSFFMRQLEDGLNGSRPVINTATSLWL</sequence>
<reference evidence="2 3" key="1">
    <citation type="submission" date="2016-02" db="EMBL/GenBank/DDBJ databases">
        <title>Genome analysis of coral dinoflagellate symbionts highlights evolutionary adaptations to a symbiotic lifestyle.</title>
        <authorList>
            <person name="Aranda M."/>
            <person name="Li Y."/>
            <person name="Liew Y.J."/>
            <person name="Baumgarten S."/>
            <person name="Simakov O."/>
            <person name="Wilson M."/>
            <person name="Piel J."/>
            <person name="Ashoor H."/>
            <person name="Bougouffa S."/>
            <person name="Bajic V.B."/>
            <person name="Ryu T."/>
            <person name="Ravasi T."/>
            <person name="Bayer T."/>
            <person name="Micklem G."/>
            <person name="Kim H."/>
            <person name="Bhak J."/>
            <person name="Lajeunesse T.C."/>
            <person name="Voolstra C.R."/>
        </authorList>
    </citation>
    <scope>NUCLEOTIDE SEQUENCE [LARGE SCALE GENOMIC DNA]</scope>
    <source>
        <strain evidence="2 3">CCMP2467</strain>
    </source>
</reference>
<gene>
    <name evidence="2" type="ORF">AK812_SmicGene12939</name>
</gene>
<proteinExistence type="predicted"/>
<accession>A0A1Q9E9E3</accession>
<dbReference type="EMBL" id="LSRX01000220">
    <property type="protein sequence ID" value="OLQ04040.1"/>
    <property type="molecule type" value="Genomic_DNA"/>
</dbReference>
<feature type="region of interest" description="Disordered" evidence="1">
    <location>
        <begin position="267"/>
        <end position="298"/>
    </location>
</feature>
<dbReference type="AlphaFoldDB" id="A0A1Q9E9E3"/>
<name>A0A1Q9E9E3_SYMMI</name>
<comment type="caution">
    <text evidence="2">The sequence shown here is derived from an EMBL/GenBank/DDBJ whole genome shotgun (WGS) entry which is preliminary data.</text>
</comment>
<dbReference type="Proteomes" id="UP000186817">
    <property type="component" value="Unassembled WGS sequence"/>
</dbReference>
<dbReference type="OrthoDB" id="410371at2759"/>
<evidence type="ECO:0000256" key="1">
    <source>
        <dbReference type="SAM" id="MobiDB-lite"/>
    </source>
</evidence>
<feature type="compositionally biased region" description="Polar residues" evidence="1">
    <location>
        <begin position="362"/>
        <end position="374"/>
    </location>
</feature>
<feature type="region of interest" description="Disordered" evidence="1">
    <location>
        <begin position="357"/>
        <end position="377"/>
    </location>
</feature>
<protein>
    <submittedName>
        <fullName evidence="2">Uncharacterized protein</fullName>
    </submittedName>
</protein>
<keyword evidence="3" id="KW-1185">Reference proteome</keyword>
<evidence type="ECO:0000313" key="2">
    <source>
        <dbReference type="EMBL" id="OLQ04040.1"/>
    </source>
</evidence>